<protein>
    <recommendedName>
        <fullName evidence="3">GerMN domain-containing protein</fullName>
    </recommendedName>
</protein>
<feature type="region of interest" description="Disordered" evidence="1">
    <location>
        <begin position="24"/>
        <end position="66"/>
    </location>
</feature>
<evidence type="ECO:0000256" key="1">
    <source>
        <dbReference type="SAM" id="MobiDB-lite"/>
    </source>
</evidence>
<dbReference type="Proteomes" id="UP000285642">
    <property type="component" value="Unassembled WGS sequence"/>
</dbReference>
<gene>
    <name evidence="4" type="ORF">DW924_06225</name>
</gene>
<accession>A0A413SS27</accession>
<sequence length="195" mass="21947">MKKRIICVLFLSLAIMISGCTKSEEADNDVQNKDNTIQLESGKEKKDEEKEEKKEENIEMPDENKDTEVSKYKANIYHSNDDATGFTSETVEVDEITVDNIVKELVEKSVLTSDIKVNNFETVDLDGKQSINLDFNQAFDTFINGKGSTGEYYTVGSIVNTFLDAYSCEQIKITVEGGTLETGHTDYPGYMSRFE</sequence>
<evidence type="ECO:0000256" key="2">
    <source>
        <dbReference type="SAM" id="SignalP"/>
    </source>
</evidence>
<proteinExistence type="predicted"/>
<reference evidence="4 5" key="1">
    <citation type="submission" date="2018-08" db="EMBL/GenBank/DDBJ databases">
        <title>A genome reference for cultivated species of the human gut microbiota.</title>
        <authorList>
            <person name="Zou Y."/>
            <person name="Xue W."/>
            <person name="Luo G."/>
        </authorList>
    </citation>
    <scope>NUCLEOTIDE SEQUENCE [LARGE SCALE GENOMIC DNA]</scope>
    <source>
        <strain evidence="4 5">AM42-8</strain>
    </source>
</reference>
<name>A0A413SS27_9FIRM</name>
<keyword evidence="2" id="KW-0732">Signal</keyword>
<evidence type="ECO:0000259" key="3">
    <source>
        <dbReference type="SMART" id="SM00909"/>
    </source>
</evidence>
<dbReference type="InterPro" id="IPR019606">
    <property type="entry name" value="GerMN"/>
</dbReference>
<evidence type="ECO:0000313" key="5">
    <source>
        <dbReference type="Proteomes" id="UP000285642"/>
    </source>
</evidence>
<comment type="caution">
    <text evidence="4">The sequence shown here is derived from an EMBL/GenBank/DDBJ whole genome shotgun (WGS) entry which is preliminary data.</text>
</comment>
<dbReference type="AlphaFoldDB" id="A0A413SS27"/>
<feature type="compositionally biased region" description="Basic and acidic residues" evidence="1">
    <location>
        <begin position="41"/>
        <end position="66"/>
    </location>
</feature>
<feature type="signal peptide" evidence="2">
    <location>
        <begin position="1"/>
        <end position="26"/>
    </location>
</feature>
<dbReference type="SMART" id="SM00909">
    <property type="entry name" value="Germane"/>
    <property type="match status" value="1"/>
</dbReference>
<dbReference type="PROSITE" id="PS51257">
    <property type="entry name" value="PROKAR_LIPOPROTEIN"/>
    <property type="match status" value="1"/>
</dbReference>
<dbReference type="Pfam" id="PF10646">
    <property type="entry name" value="Germane"/>
    <property type="match status" value="1"/>
</dbReference>
<feature type="chain" id="PRO_5019511001" description="GerMN domain-containing protein" evidence="2">
    <location>
        <begin position="27"/>
        <end position="195"/>
    </location>
</feature>
<feature type="domain" description="GerMN" evidence="3">
    <location>
        <begin position="98"/>
        <end position="184"/>
    </location>
</feature>
<dbReference type="RefSeq" id="WP_118364446.1">
    <property type="nucleotide sequence ID" value="NZ_QSFS01000005.1"/>
</dbReference>
<evidence type="ECO:0000313" key="4">
    <source>
        <dbReference type="EMBL" id="RHA71090.1"/>
    </source>
</evidence>
<organism evidence="4 5">
    <name type="scientific">Dorea formicigenerans</name>
    <dbReference type="NCBI Taxonomy" id="39486"/>
    <lineage>
        <taxon>Bacteria</taxon>
        <taxon>Bacillati</taxon>
        <taxon>Bacillota</taxon>
        <taxon>Clostridia</taxon>
        <taxon>Lachnospirales</taxon>
        <taxon>Lachnospiraceae</taxon>
        <taxon>Dorea</taxon>
    </lineage>
</organism>
<dbReference type="EMBL" id="QSFS01000005">
    <property type="protein sequence ID" value="RHA71090.1"/>
    <property type="molecule type" value="Genomic_DNA"/>
</dbReference>